<dbReference type="EMBL" id="AUVB01000089">
    <property type="protein sequence ID" value="KGE02577.1"/>
    <property type="molecule type" value="Genomic_DNA"/>
</dbReference>
<dbReference type="SMART" id="SM01230">
    <property type="entry name" value="Gln-synt_C"/>
    <property type="match status" value="1"/>
</dbReference>
<evidence type="ECO:0000256" key="3">
    <source>
        <dbReference type="ARBA" id="ARBA00022842"/>
    </source>
</evidence>
<evidence type="ECO:0000256" key="2">
    <source>
        <dbReference type="ARBA" id="ARBA00022598"/>
    </source>
</evidence>
<dbReference type="GO" id="GO:0006542">
    <property type="term" value="P:glutamine biosynthetic process"/>
    <property type="evidence" value="ECO:0007669"/>
    <property type="project" value="InterPro"/>
</dbReference>
<evidence type="ECO:0000256" key="5">
    <source>
        <dbReference type="RuleBase" id="RU000384"/>
    </source>
</evidence>
<evidence type="ECO:0000256" key="4">
    <source>
        <dbReference type="PROSITE-ProRule" id="PRU01331"/>
    </source>
</evidence>
<dbReference type="PANTHER" id="PTHR43785">
    <property type="entry name" value="GAMMA-GLUTAMYLPUTRESCINE SYNTHETASE"/>
    <property type="match status" value="1"/>
</dbReference>
<evidence type="ECO:0000313" key="7">
    <source>
        <dbReference type="EMBL" id="KGE02577.1"/>
    </source>
</evidence>
<dbReference type="OrthoDB" id="9789509at2"/>
<dbReference type="InterPro" id="IPR008146">
    <property type="entry name" value="Gln_synth_cat_dom"/>
</dbReference>
<dbReference type="eggNOG" id="COG0174">
    <property type="taxonomic scope" value="Bacteria"/>
</dbReference>
<dbReference type="STRING" id="1265313.HRUBRA_02842"/>
<sequence>MAIEVDWFLRAHPEITMVEALLPDANGILRGKWVPRGKLAKIYQGDLKFPKTALSLDIWGRDVEELVFASGDEDGVCRPIEGSLLPTPWSPAAQHGQVMLSLFEPDGSPYLGDPRQVLKQVVARYRERGWRPVVAAELEFSLVEWDGRTPSHAGANPASREPVTGNLYGLDVLHKHQAMLEEMQRACELQDLPFDGVVKESAPSQYEFNMQHVDNPVLAARQILMMKRLIKGIAERHGLVASFMPKPFQGEAGNGLHVHCSVLDREGRNVFDNGAESGTPELKHAIAGCLRHMPDSFLIFAPSFNGYRRFQKGSHAPTYPGWGYENRTVALRVPAGSPAARRIEHRVAGADANPYLVLAVFLAAALEGIEERLEPPPPVTGDGYSREGEEQLPIFMQDALKRFADSEFIRRALGRTMQHTFSLTKEQEITEFLRHITTMEYQTYLQRL</sequence>
<dbReference type="PROSITE" id="PS00181">
    <property type="entry name" value="GLNA_ATP"/>
    <property type="match status" value="1"/>
</dbReference>
<evidence type="ECO:0000256" key="1">
    <source>
        <dbReference type="ARBA" id="ARBA00001946"/>
    </source>
</evidence>
<dbReference type="PROSITE" id="PS51987">
    <property type="entry name" value="GS_CATALYTIC"/>
    <property type="match status" value="1"/>
</dbReference>
<dbReference type="Pfam" id="PF00120">
    <property type="entry name" value="Gln-synt_C"/>
    <property type="match status" value="1"/>
</dbReference>
<dbReference type="RefSeq" id="WP_035515143.1">
    <property type="nucleotide sequence ID" value="NZ_KN234753.1"/>
</dbReference>
<comment type="cofactor">
    <cofactor evidence="1">
        <name>Mg(2+)</name>
        <dbReference type="ChEBI" id="CHEBI:18420"/>
    </cofactor>
</comment>
<name>A0A095VMB8_9GAMM</name>
<keyword evidence="2" id="KW-0436">Ligase</keyword>
<dbReference type="HOGENOM" id="CLU_017290_0_0_6"/>
<dbReference type="PANTHER" id="PTHR43785:SF12">
    <property type="entry name" value="TYPE-1 GLUTAMINE SYNTHETASE 2"/>
    <property type="match status" value="1"/>
</dbReference>
<reference evidence="7 8" key="1">
    <citation type="journal article" date="2014" name="Genome Announc.">
        <title>Genome Sequence of Gammaproteobacterial Pseudohaliea rubra Type Strain DSM 19751, Isolated from Coastal Seawater of the Mediterranean Sea.</title>
        <authorList>
            <person name="Spring S."/>
            <person name="Fiebig A."/>
            <person name="Riedel T."/>
            <person name="Goker M."/>
            <person name="Klenk H.P."/>
        </authorList>
    </citation>
    <scope>NUCLEOTIDE SEQUENCE [LARGE SCALE GENOMIC DNA]</scope>
    <source>
        <strain evidence="7 8">DSM 19751</strain>
    </source>
</reference>
<keyword evidence="3" id="KW-0460">Magnesium</keyword>
<dbReference type="SUPFAM" id="SSF55931">
    <property type="entry name" value="Glutamine synthetase/guanido kinase"/>
    <property type="match status" value="1"/>
</dbReference>
<accession>A0A095VMB8</accession>
<comment type="caution">
    <text evidence="7">The sequence shown here is derived from an EMBL/GenBank/DDBJ whole genome shotgun (WGS) entry which is preliminary data.</text>
</comment>
<dbReference type="InterPro" id="IPR036651">
    <property type="entry name" value="Gln_synt_N_sf"/>
</dbReference>
<dbReference type="Gene3D" id="3.30.590.10">
    <property type="entry name" value="Glutamine synthetase/guanido kinase, catalytic domain"/>
    <property type="match status" value="1"/>
</dbReference>
<dbReference type="PATRIC" id="fig|1265313.6.peg.2798"/>
<comment type="similarity">
    <text evidence="4 5">Belongs to the glutamine synthetase family.</text>
</comment>
<evidence type="ECO:0000313" key="8">
    <source>
        <dbReference type="Proteomes" id="UP000029640"/>
    </source>
</evidence>
<proteinExistence type="inferred from homology"/>
<dbReference type="InterPro" id="IPR014746">
    <property type="entry name" value="Gln_synth/guanido_kin_cat_dom"/>
</dbReference>
<protein>
    <submittedName>
        <fullName evidence="7">Glutamine synthetase family protein</fullName>
    </submittedName>
</protein>
<dbReference type="AlphaFoldDB" id="A0A095VMB8"/>
<keyword evidence="8" id="KW-1185">Reference proteome</keyword>
<gene>
    <name evidence="7" type="ORF">HRUBRA_02842</name>
</gene>
<dbReference type="GO" id="GO:0006598">
    <property type="term" value="P:polyamine catabolic process"/>
    <property type="evidence" value="ECO:0007669"/>
    <property type="project" value="TreeGrafter"/>
</dbReference>
<organism evidence="7 8">
    <name type="scientific">Pseudohaliea rubra DSM 19751</name>
    <dbReference type="NCBI Taxonomy" id="1265313"/>
    <lineage>
        <taxon>Bacteria</taxon>
        <taxon>Pseudomonadati</taxon>
        <taxon>Pseudomonadota</taxon>
        <taxon>Gammaproteobacteria</taxon>
        <taxon>Cellvibrionales</taxon>
        <taxon>Halieaceae</taxon>
        <taxon>Pseudohaliea</taxon>
    </lineage>
</organism>
<feature type="domain" description="GS catalytic" evidence="6">
    <location>
        <begin position="114"/>
        <end position="448"/>
    </location>
</feature>
<dbReference type="Proteomes" id="UP000029640">
    <property type="component" value="Unassembled WGS sequence"/>
</dbReference>
<evidence type="ECO:0000259" key="6">
    <source>
        <dbReference type="PROSITE" id="PS51987"/>
    </source>
</evidence>
<dbReference type="SUPFAM" id="SSF54368">
    <property type="entry name" value="Glutamine synthetase, N-terminal domain"/>
    <property type="match status" value="1"/>
</dbReference>
<dbReference type="GO" id="GO:0004356">
    <property type="term" value="F:glutamine synthetase activity"/>
    <property type="evidence" value="ECO:0007669"/>
    <property type="project" value="InterPro"/>
</dbReference>
<dbReference type="InterPro" id="IPR027303">
    <property type="entry name" value="Gln_synth_gly_rich_site"/>
</dbReference>